<dbReference type="AlphaFoldDB" id="A0A8H7RTE2"/>
<sequence length="72" mass="8366">MVTPFIYFIATAADFKAIVREKKAKQKKEINEVKEETYRIQEAVKNMEDGSNKVHRQLEGLKTTLSESIMFN</sequence>
<gene>
    <name evidence="1" type="ORF">INT45_009700</name>
</gene>
<proteinExistence type="predicted"/>
<protein>
    <submittedName>
        <fullName evidence="1">Uncharacterized protein</fullName>
    </submittedName>
</protein>
<evidence type="ECO:0000313" key="1">
    <source>
        <dbReference type="EMBL" id="KAG2216318.1"/>
    </source>
</evidence>
<accession>A0A8H7RTE2</accession>
<keyword evidence="2" id="KW-1185">Reference proteome</keyword>
<evidence type="ECO:0000313" key="2">
    <source>
        <dbReference type="Proteomes" id="UP000646827"/>
    </source>
</evidence>
<name>A0A8H7RTE2_9FUNG</name>
<reference evidence="1 2" key="1">
    <citation type="submission" date="2020-12" db="EMBL/GenBank/DDBJ databases">
        <title>Metabolic potential, ecology and presence of endohyphal bacteria is reflected in genomic diversity of Mucoromycotina.</title>
        <authorList>
            <person name="Muszewska A."/>
            <person name="Okrasinska A."/>
            <person name="Steczkiewicz K."/>
            <person name="Drgas O."/>
            <person name="Orlowska M."/>
            <person name="Perlinska-Lenart U."/>
            <person name="Aleksandrzak-Piekarczyk T."/>
            <person name="Szatraj K."/>
            <person name="Zielenkiewicz U."/>
            <person name="Pilsyk S."/>
            <person name="Malc E."/>
            <person name="Mieczkowski P."/>
            <person name="Kruszewska J.S."/>
            <person name="Biernat P."/>
            <person name="Pawlowska J."/>
        </authorList>
    </citation>
    <scope>NUCLEOTIDE SEQUENCE [LARGE SCALE GENOMIC DNA]</scope>
    <source>
        <strain evidence="1 2">CBS 142.35</strain>
    </source>
</reference>
<comment type="caution">
    <text evidence="1">The sequence shown here is derived from an EMBL/GenBank/DDBJ whole genome shotgun (WGS) entry which is preliminary data.</text>
</comment>
<organism evidence="1 2">
    <name type="scientific">Circinella minor</name>
    <dbReference type="NCBI Taxonomy" id="1195481"/>
    <lineage>
        <taxon>Eukaryota</taxon>
        <taxon>Fungi</taxon>
        <taxon>Fungi incertae sedis</taxon>
        <taxon>Mucoromycota</taxon>
        <taxon>Mucoromycotina</taxon>
        <taxon>Mucoromycetes</taxon>
        <taxon>Mucorales</taxon>
        <taxon>Lichtheimiaceae</taxon>
        <taxon>Circinella</taxon>
    </lineage>
</organism>
<dbReference type="Proteomes" id="UP000646827">
    <property type="component" value="Unassembled WGS sequence"/>
</dbReference>
<dbReference type="EMBL" id="JAEPRB010000423">
    <property type="protein sequence ID" value="KAG2216318.1"/>
    <property type="molecule type" value="Genomic_DNA"/>
</dbReference>